<dbReference type="InterPro" id="IPR036322">
    <property type="entry name" value="WD40_repeat_dom_sf"/>
</dbReference>
<evidence type="ECO:0000256" key="2">
    <source>
        <dbReference type="ARBA" id="ARBA00022737"/>
    </source>
</evidence>
<dbReference type="InterPro" id="IPR015943">
    <property type="entry name" value="WD40/YVTN_repeat-like_dom_sf"/>
</dbReference>
<dbReference type="EMBL" id="AC006228">
    <property type="protein sequence ID" value="AAF18647.1"/>
    <property type="molecule type" value="Genomic_DNA"/>
</dbReference>
<dbReference type="PROSITE" id="PS50082">
    <property type="entry name" value="WD_REPEATS_2"/>
    <property type="match status" value="1"/>
</dbReference>
<dbReference type="ExpressionAtlas" id="Q9SKW4">
    <property type="expression patterns" value="baseline and differential"/>
</dbReference>
<dbReference type="AlphaFoldDB" id="Q9SKW4"/>
<dbReference type="Gene3D" id="2.130.10.10">
    <property type="entry name" value="YVTN repeat-like/Quinoprotein amine dehydrogenase"/>
    <property type="match status" value="1"/>
</dbReference>
<name>Q9SKW4_ARATH</name>
<organism evidence="5">
    <name type="scientific">Arabidopsis thaliana</name>
    <name type="common">Mouse-ear cress</name>
    <dbReference type="NCBI Taxonomy" id="3702"/>
    <lineage>
        <taxon>Eukaryota</taxon>
        <taxon>Viridiplantae</taxon>
        <taxon>Streptophyta</taxon>
        <taxon>Embryophyta</taxon>
        <taxon>Tracheophyta</taxon>
        <taxon>Spermatophyta</taxon>
        <taxon>Magnoliopsida</taxon>
        <taxon>eudicotyledons</taxon>
        <taxon>Gunneridae</taxon>
        <taxon>Pentapetalae</taxon>
        <taxon>rosids</taxon>
        <taxon>malvids</taxon>
        <taxon>Brassicales</taxon>
        <taxon>Brassicaceae</taxon>
        <taxon>Camelineae</taxon>
        <taxon>Arabidopsis</taxon>
    </lineage>
</organism>
<feature type="repeat" description="WD" evidence="3">
    <location>
        <begin position="395"/>
        <end position="436"/>
    </location>
</feature>
<dbReference type="PANTHER" id="PTHR43991:SF12">
    <property type="entry name" value="WD REPEAT PROTEIN (AFU_ORTHOLOGUE AFUA_8G05640)"/>
    <property type="match status" value="1"/>
</dbReference>
<accession>Q9SKW4</accession>
<reference evidence="5" key="1">
    <citation type="submission" date="1999-04" db="EMBL/GenBank/DDBJ databases">
        <title>Genomic sequence for Arabidopsis thaliana BAC F5J5.</title>
        <authorList>
            <person name="Chao Q."/>
            <person name="Shinn P."/>
            <person name="Dunn P."/>
            <person name="Buehler E."/>
            <person name="Kahn S."/>
            <person name="Kim C."/>
            <person name="Walker M."/>
            <person name="Williams S."/>
            <person name="Altafi H."/>
            <person name="Araujo R."/>
            <person name="Conn L."/>
            <person name="Conway A.B."/>
            <person name="Gonzalez A."/>
            <person name="Hansen N.F."/>
            <person name="Huizar L."/>
            <person name="Kremenetskaia I."/>
            <person name="Lenz C."/>
            <person name="Li J."/>
            <person name="Liu S."/>
            <person name="Luros S."/>
            <person name="Rowley D."/>
            <person name="Schwartz J."/>
            <person name="Toriumi M."/>
            <person name="Vysotskaia V."/>
            <person name="Yu G."/>
            <person name="Davis R.W."/>
            <person name="Federspiel N.A."/>
            <person name="Theologis A."/>
            <person name="Ecker J.R."/>
        </authorList>
    </citation>
    <scope>NUCLEOTIDE SEQUENCE</scope>
</reference>
<dbReference type="InterPro" id="IPR001680">
    <property type="entry name" value="WD40_rpt"/>
</dbReference>
<reference evidence="5" key="3">
    <citation type="submission" date="2001-01" db="EMBL/GenBank/DDBJ databases">
        <authorList>
            <person name="Shinn P."/>
            <person name="Brooks S."/>
            <person name="Buehler E."/>
            <person name="Chao Q."/>
            <person name="Johnson-Hopson C."/>
            <person name="Khan S."/>
            <person name="Kim C."/>
            <person name="Altafi H."/>
            <person name="Bei B."/>
            <person name="Chin C."/>
            <person name="Chiou J."/>
            <person name="Choi E."/>
            <person name="Conn L."/>
            <person name="Conway A."/>
            <person name="Gonzalez A."/>
            <person name="Hansen N."/>
            <person name="Howing B."/>
            <person name="Koo T."/>
            <person name="Lam B."/>
            <person name="Lee J."/>
            <person name="Lenz C."/>
            <person name="Li J."/>
            <person name="Liu A."/>
            <person name="Liu J."/>
            <person name="Liu S."/>
            <person name="Mukharsky N."/>
            <person name="Nguyen M."/>
            <person name="Palm C."/>
            <person name="Pham P."/>
            <person name="Sakano H."/>
            <person name="Schwartz J."/>
            <person name="Southwick A."/>
            <person name="Thaveri A."/>
            <person name="Toriumi M."/>
            <person name="Vaysberg M."/>
            <person name="Yu G."/>
            <person name="Davis R."/>
            <person name="Federspiel N."/>
            <person name="Theologis A."/>
            <person name="Ecker J."/>
        </authorList>
    </citation>
    <scope>NUCLEOTIDE SEQUENCE</scope>
</reference>
<keyword evidence="4" id="KW-0732">Signal</keyword>
<keyword evidence="1 3" id="KW-0853">WD repeat</keyword>
<proteinExistence type="predicted"/>
<dbReference type="Pfam" id="PF00400">
    <property type="entry name" value="WD40"/>
    <property type="match status" value="1"/>
</dbReference>
<sequence>MWMIELVFILVVRSMEQTKDDSDFEDDCETKKMETDTSAQEARNGKDIQGIQWEGFKYNRDEFRETRLKQYDNFVNILRPSSREKLDKEHGQVVEKGKNFYDFQFNTRLVTSTIVHFQVEIFWEYCLSSQQHNDMGMIGECCNHLRNLVWATSKHDVYLMQNYSLMHWSSLLQRGKEVLNVARSVTPTQVRAVGTHENYYKYIFLKLPGLFSEPLSRVQVSSMAVKENLILLGGFDGELLCKCVNQPGVAFCTRLSTEDNAITNTVDIYRDPRGFTYHPELELNFLLFSSYCSGSLRLITANNDCKIRVFDAQSFTRVSEFALDWSVNVSFQAIYSPLHPPTSQVSSRQMSLTRNTLMFLQNTSVSPDGKLLAVVGDSTECLISDSHSGKVISSLRGHKDYSFASAWHPNGLILATGNQDTACRLWDIRNPSESFAVLKGNMGAIRGLKFTPEGRFLAMAEPADFVHIFDTQSGFLQSQEIDLFGEIAGISFSPDTEALYVGVADRTYGSLLEYKRRKDNHYMDSFY</sequence>
<protein>
    <submittedName>
        <fullName evidence="5">F5J5.6</fullName>
    </submittedName>
</protein>
<feature type="chain" id="PRO_5004333490" evidence="4">
    <location>
        <begin position="18"/>
        <end position="527"/>
    </location>
</feature>
<evidence type="ECO:0000256" key="4">
    <source>
        <dbReference type="SAM" id="SignalP"/>
    </source>
</evidence>
<dbReference type="SMART" id="SM00320">
    <property type="entry name" value="WD40"/>
    <property type="match status" value="3"/>
</dbReference>
<dbReference type="PANTHER" id="PTHR43991">
    <property type="entry name" value="WD REPEAT PROTEIN (AFU_ORTHOLOGUE AFUA_8G05640)-RELATED"/>
    <property type="match status" value="1"/>
</dbReference>
<evidence type="ECO:0000256" key="3">
    <source>
        <dbReference type="PROSITE-ProRule" id="PRU00221"/>
    </source>
</evidence>
<dbReference type="InterPro" id="IPR019775">
    <property type="entry name" value="WD40_repeat_CS"/>
</dbReference>
<dbReference type="PROSITE" id="PS50294">
    <property type="entry name" value="WD_REPEATS_REGION"/>
    <property type="match status" value="1"/>
</dbReference>
<reference key="2">
    <citation type="journal article" date="2000" name="Nature">
        <title>Sequence and analysis of chromosome 1 of the plant Arabidopsis thaliana.</title>
        <authorList>
            <person name="Theologis A."/>
            <person name="Ecker J.R."/>
            <person name="Palm C.J."/>
            <person name="Federspiel N.A."/>
            <person name="Kaul S."/>
            <person name="White O."/>
            <person name="Alonso J."/>
            <person name="Altafi H."/>
            <person name="Araujo R."/>
            <person name="Bowman C.L."/>
            <person name="Brooks S.Y."/>
            <person name="Buehler E."/>
            <person name="Chan A."/>
            <person name="Chao Q."/>
            <person name="Chen H."/>
            <person name="Cheuk R.F."/>
            <person name="Chin C.W."/>
            <person name="Chung M.K."/>
            <person name="Conn L."/>
            <person name="Conway A.B."/>
            <person name="Conway A.R."/>
            <person name="Creasy T.H."/>
            <person name="Dewar K."/>
            <person name="Dunn P."/>
            <person name="Etgu P."/>
            <person name="Feldblyum T.V."/>
            <person name="Feng J."/>
            <person name="Fong B."/>
            <person name="Fujii C.Y."/>
            <person name="Gill J.E."/>
            <person name="Goldsmith A.D."/>
            <person name="Haas B."/>
            <person name="Hansen N.F."/>
            <person name="Hughes B."/>
            <person name="Huizar L."/>
            <person name="Hunter J.L."/>
            <person name="Jenkins J."/>
            <person name="Johnson-Hopson C."/>
            <person name="Khan S."/>
            <person name="Khaykin E."/>
            <person name="Kim C.J."/>
            <person name="Koo H.L."/>
            <person name="Kremenetskaia I."/>
            <person name="Kurtz D.B."/>
            <person name="Kwan A."/>
            <person name="Lam B."/>
            <person name="Langin-Hooper S."/>
            <person name="Lee A."/>
            <person name="Lee J.M."/>
            <person name="Lenz C.A."/>
            <person name="Li J.H."/>
            <person name="Li Y."/>
            <person name="Lin X."/>
            <person name="Liu S.X."/>
            <person name="Liu Z.A."/>
            <person name="Luros J.S."/>
            <person name="Maiti R."/>
            <person name="Marziali A."/>
            <person name="Militscher J."/>
            <person name="Miranda M."/>
            <person name="Nguyen M."/>
            <person name="Nierman W.C."/>
            <person name="Osborne B.I."/>
            <person name="Pai G."/>
            <person name="Peterson J."/>
            <person name="Pham P.K."/>
            <person name="Rizzo M."/>
            <person name="Rooney T."/>
            <person name="Rowley D."/>
            <person name="Sakano H."/>
            <person name="Salzberg S.L."/>
            <person name="Schwartz J.R."/>
            <person name="Shinn P."/>
            <person name="Southwick A.M."/>
            <person name="Sun H."/>
            <person name="Tallon L.J."/>
            <person name="Tambunga G."/>
            <person name="Toriumi M.J."/>
            <person name="Town C.D."/>
            <person name="Utterback T."/>
            <person name="Van Aken S."/>
            <person name="Vaysberg M."/>
            <person name="Vysotskaia V.S."/>
            <person name="Walker M."/>
            <person name="Wu D."/>
            <person name="Yu G."/>
            <person name="Fraser C.M."/>
            <person name="Venter J.C."/>
            <person name="Davis R.W."/>
        </authorList>
    </citation>
    <scope>NUCLEOTIDE SEQUENCE [LARGE SCALE GENOMIC DNA]</scope>
    <source>
        <strain>cv. Columbia</strain>
    </source>
</reference>
<evidence type="ECO:0000256" key="1">
    <source>
        <dbReference type="ARBA" id="ARBA00022574"/>
    </source>
</evidence>
<dbReference type="PROSITE" id="PS00678">
    <property type="entry name" value="WD_REPEATS_1"/>
    <property type="match status" value="1"/>
</dbReference>
<dbReference type="SUPFAM" id="SSF50978">
    <property type="entry name" value="WD40 repeat-like"/>
    <property type="match status" value="1"/>
</dbReference>
<evidence type="ECO:0000313" key="5">
    <source>
        <dbReference type="EMBL" id="AAF18647.1"/>
    </source>
</evidence>
<feature type="signal peptide" evidence="4">
    <location>
        <begin position="1"/>
        <end position="17"/>
    </location>
</feature>
<keyword evidence="2" id="KW-0677">Repeat</keyword>